<protein>
    <recommendedName>
        <fullName evidence="1">YpoC-like domain-containing protein</fullName>
    </recommendedName>
</protein>
<comment type="caution">
    <text evidence="2">The sequence shown here is derived from an EMBL/GenBank/DDBJ whole genome shotgun (WGS) entry which is preliminary data.</text>
</comment>
<dbReference type="InterPro" id="IPR048427">
    <property type="entry name" value="YpoC"/>
</dbReference>
<sequence>MKNQSMASSEILDEWSRMKAQLEEIFRSRDQTNAKLQMEKGISLFLQFLYLVNDTSVPAGQAIPYNQLEIKPVNLEERLGFIISRPSLYHSYRQLSELMIELQKLYVKKQIIKKSSSLKS</sequence>
<evidence type="ECO:0000259" key="1">
    <source>
        <dbReference type="Pfam" id="PF21747"/>
    </source>
</evidence>
<organism evidence="2 3">
    <name type="scientific">Neobacillus kokaensis</name>
    <dbReference type="NCBI Taxonomy" id="2759023"/>
    <lineage>
        <taxon>Bacteria</taxon>
        <taxon>Bacillati</taxon>
        <taxon>Bacillota</taxon>
        <taxon>Bacilli</taxon>
        <taxon>Bacillales</taxon>
        <taxon>Bacillaceae</taxon>
        <taxon>Neobacillus</taxon>
    </lineage>
</organism>
<proteinExistence type="predicted"/>
<gene>
    <name evidence="2" type="ORF">AM1BK_17610</name>
</gene>
<dbReference type="RefSeq" id="WP_191271851.1">
    <property type="nucleotide sequence ID" value="NZ_BNDS01000006.1"/>
</dbReference>
<keyword evidence="3" id="KW-1185">Reference proteome</keyword>
<evidence type="ECO:0000313" key="2">
    <source>
        <dbReference type="EMBL" id="GHH98218.1"/>
    </source>
</evidence>
<dbReference type="EMBL" id="BNDS01000006">
    <property type="protein sequence ID" value="GHH98218.1"/>
    <property type="molecule type" value="Genomic_DNA"/>
</dbReference>
<dbReference type="Pfam" id="PF21747">
    <property type="entry name" value="YpoC"/>
    <property type="match status" value="1"/>
</dbReference>
<name>A0ABQ3N2K0_9BACI</name>
<accession>A0ABQ3N2K0</accession>
<dbReference type="Proteomes" id="UP000637074">
    <property type="component" value="Unassembled WGS sequence"/>
</dbReference>
<feature type="domain" description="YpoC-like" evidence="1">
    <location>
        <begin position="8"/>
        <end position="114"/>
    </location>
</feature>
<evidence type="ECO:0000313" key="3">
    <source>
        <dbReference type="Proteomes" id="UP000637074"/>
    </source>
</evidence>
<reference evidence="2 3" key="1">
    <citation type="journal article" date="2022" name="Int. J. Syst. Evol. Microbiol.">
        <title>Neobacillus kokaensis sp. nov., isolated from soil.</title>
        <authorList>
            <person name="Yuki K."/>
            <person name="Matsubara H."/>
            <person name="Yamaguchi S."/>
        </authorList>
    </citation>
    <scope>NUCLEOTIDE SEQUENCE [LARGE SCALE GENOMIC DNA]</scope>
    <source>
        <strain evidence="2 3">LOB 377</strain>
    </source>
</reference>